<feature type="transmembrane region" description="Helical" evidence="7">
    <location>
        <begin position="26"/>
        <end position="45"/>
    </location>
</feature>
<evidence type="ECO:0000256" key="4">
    <source>
        <dbReference type="ARBA" id="ARBA00022692"/>
    </source>
</evidence>
<dbReference type="Proteomes" id="UP000214688">
    <property type="component" value="Chromosome"/>
</dbReference>
<keyword evidence="3" id="KW-1003">Cell membrane</keyword>
<dbReference type="InterPro" id="IPR004869">
    <property type="entry name" value="MMPL_dom"/>
</dbReference>
<dbReference type="InterPro" id="IPR050545">
    <property type="entry name" value="Mycobact_MmpL"/>
</dbReference>
<dbReference type="InterPro" id="IPR000731">
    <property type="entry name" value="SSD"/>
</dbReference>
<protein>
    <recommendedName>
        <fullName evidence="8">SSD domain-containing protein</fullName>
    </recommendedName>
</protein>
<feature type="transmembrane region" description="Helical" evidence="7">
    <location>
        <begin position="881"/>
        <end position="900"/>
    </location>
</feature>
<dbReference type="PROSITE" id="PS50156">
    <property type="entry name" value="SSD"/>
    <property type="match status" value="1"/>
</dbReference>
<dbReference type="Pfam" id="PF03176">
    <property type="entry name" value="MMPL"/>
    <property type="match status" value="2"/>
</dbReference>
<dbReference type="GO" id="GO:0005886">
    <property type="term" value="C:plasma membrane"/>
    <property type="evidence" value="ECO:0007669"/>
    <property type="project" value="UniProtKB-SubCell"/>
</dbReference>
<evidence type="ECO:0000256" key="1">
    <source>
        <dbReference type="ARBA" id="ARBA00004651"/>
    </source>
</evidence>
<keyword evidence="6 7" id="KW-0472">Membrane</keyword>
<evidence type="ECO:0000313" key="10">
    <source>
        <dbReference type="Proteomes" id="UP000214688"/>
    </source>
</evidence>
<evidence type="ECO:0000259" key="8">
    <source>
        <dbReference type="PROSITE" id="PS50156"/>
    </source>
</evidence>
<dbReference type="KEGG" id="tab:CIG75_10740"/>
<feature type="transmembrane region" description="Helical" evidence="7">
    <location>
        <begin position="205"/>
        <end position="238"/>
    </location>
</feature>
<evidence type="ECO:0000256" key="2">
    <source>
        <dbReference type="ARBA" id="ARBA00010157"/>
    </source>
</evidence>
<dbReference type="SUPFAM" id="SSF58104">
    <property type="entry name" value="Methyl-accepting chemotaxis protein (MCP) signaling domain"/>
    <property type="match status" value="1"/>
</dbReference>
<dbReference type="OrthoDB" id="9782006at2"/>
<accession>A0A223D0Y5</accession>
<dbReference type="PANTHER" id="PTHR33406">
    <property type="entry name" value="MEMBRANE PROTEIN MJ1562-RELATED"/>
    <property type="match status" value="1"/>
</dbReference>
<dbReference type="Gene3D" id="1.20.1640.10">
    <property type="entry name" value="Multidrug efflux transporter AcrB transmembrane domain"/>
    <property type="match status" value="2"/>
</dbReference>
<evidence type="ECO:0000256" key="7">
    <source>
        <dbReference type="SAM" id="Phobius"/>
    </source>
</evidence>
<feature type="transmembrane region" description="Helical" evidence="7">
    <location>
        <begin position="258"/>
        <end position="279"/>
    </location>
</feature>
<comment type="similarity">
    <text evidence="2">Belongs to the resistance-nodulation-cell division (RND) (TC 2.A.6) family. MmpL subfamily.</text>
</comment>
<dbReference type="Gene3D" id="1.10.287.950">
    <property type="entry name" value="Methyl-accepting chemotaxis protein"/>
    <property type="match status" value="2"/>
</dbReference>
<feature type="transmembrane region" description="Helical" evidence="7">
    <location>
        <begin position="983"/>
        <end position="1008"/>
    </location>
</feature>
<comment type="subcellular location">
    <subcellularLocation>
        <location evidence="1">Cell membrane</location>
        <topology evidence="1">Multi-pass membrane protein</topology>
    </subcellularLocation>
</comment>
<reference evidence="9 10" key="1">
    <citation type="journal article" date="2015" name="Int. J. Syst. Evol. Microbiol.">
        <title>Tumebacillus algifaecis sp. nov., isolated from decomposing algal scum.</title>
        <authorList>
            <person name="Wu Y.F."/>
            <person name="Zhang B."/>
            <person name="Xing P."/>
            <person name="Wu Q.L."/>
            <person name="Liu S.J."/>
        </authorList>
    </citation>
    <scope>NUCLEOTIDE SEQUENCE [LARGE SCALE GENOMIC DNA]</scope>
    <source>
        <strain evidence="9 10">THMBR28</strain>
    </source>
</reference>
<dbReference type="SUPFAM" id="SSF82866">
    <property type="entry name" value="Multidrug efflux transporter AcrB transmembrane domain"/>
    <property type="match status" value="2"/>
</dbReference>
<feature type="transmembrane region" description="Helical" evidence="7">
    <location>
        <begin position="388"/>
        <end position="405"/>
    </location>
</feature>
<evidence type="ECO:0000256" key="3">
    <source>
        <dbReference type="ARBA" id="ARBA00022475"/>
    </source>
</evidence>
<sequence>MTRCHLSCQGGEKPLIETWIRGLAKARWFVVLLWVALVAGSVFVMPDLGKIVAETESAFVPSDAESEQAKQLLEQISQDDQAKSSAIVVMHRDGGLTANDRDWLKGKWEELIRDKSALGIENTQTAYEEPSLADKFESKDKTTQMLLVGFPREGQAEVTQTSIDLLRERLSEVPEGAQAYVTGGAAIMKDYMTTSKDGLRKTEFLTIGLVLAILLVVFRSPIAPFVPLLTIGLSFILSRGLVALATEFGMPVSSFTETFLVAVLFGAGTDYCILLIHRFREELSNGLDRVDALVKTMKTVGKTVIFSASTVLIGFFMIGFAKFGLYQSAVGVAIGMAATLIAGLTLTPALMMILGPKMYWPFQIKPGQGHGDSKLWGGMASLVSRKPLLVLLITVIILAPLTLLFQNERSFDEIAEIDPEIGSVKGFRTIENAFSSGEMFPVTVAITSDESMRNAESLAALEKISANASQVPNVKEVRSAARPLGEQLEELVLSKQLNQVNDALGEMRSGVRELKDGLSEASSGLTNGQGDIVKLEDGLGTIASKQTEIAKGTEQIAQGLKQGAQQIQAGLPQLQELGGGLGKLQASSTEMQRGLQQINGGLQQTKDGLNGAVNGLGTLQQTTASMSADLQQLLQNYPQLANDPAFLSLQGKQQGVTQGLSESQKGLAQIDPGMKQFVDGTGEIANGLGQIAAAQGQMQKGVQALPAQMGQLAQGLNQSVSALNLIKDGQTQLADGTKQAGGGVGELKSGLNDLNKGLGEGTNALGQIADGLTQVKDAQTGMVENGAKQIDGWYLPPEMVAENDDLKKAFDSYLSPDGKVAKLEVVLAINPYSNDAINMLDQIRSAIEQGAYGTALKNPQIKFTGTTAQYSELSGISKADFIRTGALILIGIYIVLALLLRSVLAPIYLLVSLAFSYLVTMGIIEWIFVDLLGQPGLSWTVSFFAFMLLVALGVDYSIFLMARFREEYLHSQDVMTSMKRAMTTTGGVIISAAVIMGGTFAALVFSGVASMVQIGATVLLGLILYTTIVMGLIVPATAILFGEANWWPLKRSKKSSVPKEEAVQY</sequence>
<dbReference type="EMBL" id="CP022657">
    <property type="protein sequence ID" value="ASS75419.1"/>
    <property type="molecule type" value="Genomic_DNA"/>
</dbReference>
<dbReference type="PANTHER" id="PTHR33406:SF6">
    <property type="entry name" value="MEMBRANE PROTEIN YDGH-RELATED"/>
    <property type="match status" value="1"/>
</dbReference>
<organism evidence="9 10">
    <name type="scientific">Tumebacillus algifaecis</name>
    <dbReference type="NCBI Taxonomy" id="1214604"/>
    <lineage>
        <taxon>Bacteria</taxon>
        <taxon>Bacillati</taxon>
        <taxon>Bacillota</taxon>
        <taxon>Bacilli</taxon>
        <taxon>Bacillales</taxon>
        <taxon>Alicyclobacillaceae</taxon>
        <taxon>Tumebacillus</taxon>
    </lineage>
</organism>
<dbReference type="AlphaFoldDB" id="A0A223D0Y5"/>
<feature type="domain" description="SSD" evidence="8">
    <location>
        <begin position="910"/>
        <end position="1040"/>
    </location>
</feature>
<keyword evidence="10" id="KW-1185">Reference proteome</keyword>
<proteinExistence type="inferred from homology"/>
<evidence type="ECO:0000256" key="6">
    <source>
        <dbReference type="ARBA" id="ARBA00023136"/>
    </source>
</evidence>
<feature type="transmembrane region" description="Helical" evidence="7">
    <location>
        <begin position="329"/>
        <end position="355"/>
    </location>
</feature>
<feature type="transmembrane region" description="Helical" evidence="7">
    <location>
        <begin position="1014"/>
        <end position="1041"/>
    </location>
</feature>
<name>A0A223D0Y5_9BACL</name>
<evidence type="ECO:0000313" key="9">
    <source>
        <dbReference type="EMBL" id="ASS75419.1"/>
    </source>
</evidence>
<keyword evidence="5 7" id="KW-1133">Transmembrane helix</keyword>
<feature type="transmembrane region" description="Helical" evidence="7">
    <location>
        <begin position="300"/>
        <end position="323"/>
    </location>
</feature>
<gene>
    <name evidence="9" type="ORF">CIG75_10740</name>
</gene>
<feature type="transmembrane region" description="Helical" evidence="7">
    <location>
        <begin position="907"/>
        <end position="929"/>
    </location>
</feature>
<keyword evidence="4 7" id="KW-0812">Transmembrane</keyword>
<feature type="transmembrane region" description="Helical" evidence="7">
    <location>
        <begin position="941"/>
        <end position="962"/>
    </location>
</feature>
<evidence type="ECO:0000256" key="5">
    <source>
        <dbReference type="ARBA" id="ARBA00022989"/>
    </source>
</evidence>